<evidence type="ECO:0000313" key="1">
    <source>
        <dbReference type="EMBL" id="KAG6703667.1"/>
    </source>
</evidence>
<gene>
    <name evidence="1" type="ORF">I3842_07G096600</name>
</gene>
<reference evidence="1" key="1">
    <citation type="submission" date="2021-01" db="EMBL/GenBank/DDBJ databases">
        <authorList>
            <person name="Lovell J.T."/>
            <person name="Bentley N."/>
            <person name="Bhattarai G."/>
            <person name="Jenkins J.W."/>
            <person name="Sreedasyam A."/>
            <person name="Alarcon Y."/>
            <person name="Bock C."/>
            <person name="Boston L."/>
            <person name="Carlson J."/>
            <person name="Cervantes K."/>
            <person name="Clermont K."/>
            <person name="Krom N."/>
            <person name="Kubenka K."/>
            <person name="Mamidi S."/>
            <person name="Mattison C."/>
            <person name="Monteros M."/>
            <person name="Pisani C."/>
            <person name="Plott C."/>
            <person name="Rajasekar S."/>
            <person name="Rhein H.S."/>
            <person name="Rohla C."/>
            <person name="Song M."/>
            <person name="Hilaire R.S."/>
            <person name="Shu S."/>
            <person name="Wells L."/>
            <person name="Wang X."/>
            <person name="Webber J."/>
            <person name="Heerema R.J."/>
            <person name="Klein P."/>
            <person name="Conner P."/>
            <person name="Grauke L."/>
            <person name="Grimwood J."/>
            <person name="Schmutz J."/>
            <person name="Randall J.J."/>
        </authorList>
    </citation>
    <scope>NUCLEOTIDE SEQUENCE</scope>
    <source>
        <tissue evidence="1">Leaf</tissue>
    </source>
</reference>
<name>A0A922EL73_CARIL</name>
<proteinExistence type="predicted"/>
<sequence>MVTNLSVFVWVLSYGYEFIWHAVSINHGLTHYGFFGFSHGGFSPDPLPHHCLDCWFTHRVWFSPNPGPHHGFSPMIESDDTPSPIDEEYSWCFNFIITQFSA</sequence>
<protein>
    <submittedName>
        <fullName evidence="1">Uncharacterized protein</fullName>
    </submittedName>
</protein>
<accession>A0A922EL73</accession>
<dbReference type="EMBL" id="CM031831">
    <property type="protein sequence ID" value="KAG6703667.1"/>
    <property type="molecule type" value="Genomic_DNA"/>
</dbReference>
<evidence type="ECO:0000313" key="2">
    <source>
        <dbReference type="Proteomes" id="UP000811246"/>
    </source>
</evidence>
<dbReference type="AlphaFoldDB" id="A0A922EL73"/>
<dbReference type="Proteomes" id="UP000811246">
    <property type="component" value="Chromosome 7"/>
</dbReference>
<comment type="caution">
    <text evidence="1">The sequence shown here is derived from an EMBL/GenBank/DDBJ whole genome shotgun (WGS) entry which is preliminary data.</text>
</comment>
<organism evidence="1 2">
    <name type="scientific">Carya illinoinensis</name>
    <name type="common">Pecan</name>
    <dbReference type="NCBI Taxonomy" id="32201"/>
    <lineage>
        <taxon>Eukaryota</taxon>
        <taxon>Viridiplantae</taxon>
        <taxon>Streptophyta</taxon>
        <taxon>Embryophyta</taxon>
        <taxon>Tracheophyta</taxon>
        <taxon>Spermatophyta</taxon>
        <taxon>Magnoliopsida</taxon>
        <taxon>eudicotyledons</taxon>
        <taxon>Gunneridae</taxon>
        <taxon>Pentapetalae</taxon>
        <taxon>rosids</taxon>
        <taxon>fabids</taxon>
        <taxon>Fagales</taxon>
        <taxon>Juglandaceae</taxon>
        <taxon>Carya</taxon>
    </lineage>
</organism>